<evidence type="ECO:0000313" key="2">
    <source>
        <dbReference type="Proteomes" id="UP000834106"/>
    </source>
</evidence>
<sequence>MLVKAKAAKSVLEETKFEPEPRCLESNIEGLYENGLVEEALDVFKQLKMAGHCVFLKIWNSAVLQSVKAKRVGHYLENKATSFFDSFQRRGMSYVQRKQIQQLPQLQPTQKQIQQQQLNQLLP</sequence>
<evidence type="ECO:0000313" key="1">
    <source>
        <dbReference type="EMBL" id="CAI9776840.1"/>
    </source>
</evidence>
<dbReference type="EMBL" id="OU503050">
    <property type="protein sequence ID" value="CAI9776840.1"/>
    <property type="molecule type" value="Genomic_DNA"/>
</dbReference>
<dbReference type="AlphaFoldDB" id="A0AAD1ZW15"/>
<gene>
    <name evidence="1" type="ORF">FPE_LOCUS24270</name>
</gene>
<protein>
    <recommendedName>
        <fullName evidence="3">Pentatricopeptide repeat-containing protein</fullName>
    </recommendedName>
</protein>
<name>A0AAD1ZW15_9LAMI</name>
<organism evidence="1 2">
    <name type="scientific">Fraxinus pennsylvanica</name>
    <dbReference type="NCBI Taxonomy" id="56036"/>
    <lineage>
        <taxon>Eukaryota</taxon>
        <taxon>Viridiplantae</taxon>
        <taxon>Streptophyta</taxon>
        <taxon>Embryophyta</taxon>
        <taxon>Tracheophyta</taxon>
        <taxon>Spermatophyta</taxon>
        <taxon>Magnoliopsida</taxon>
        <taxon>eudicotyledons</taxon>
        <taxon>Gunneridae</taxon>
        <taxon>Pentapetalae</taxon>
        <taxon>asterids</taxon>
        <taxon>lamiids</taxon>
        <taxon>Lamiales</taxon>
        <taxon>Oleaceae</taxon>
        <taxon>Oleeae</taxon>
        <taxon>Fraxinus</taxon>
    </lineage>
</organism>
<accession>A0AAD1ZW15</accession>
<evidence type="ECO:0008006" key="3">
    <source>
        <dbReference type="Google" id="ProtNLM"/>
    </source>
</evidence>
<keyword evidence="2" id="KW-1185">Reference proteome</keyword>
<dbReference type="Proteomes" id="UP000834106">
    <property type="component" value="Chromosome 15"/>
</dbReference>
<proteinExistence type="predicted"/>
<reference evidence="1" key="1">
    <citation type="submission" date="2023-05" db="EMBL/GenBank/DDBJ databases">
        <authorList>
            <person name="Huff M."/>
        </authorList>
    </citation>
    <scope>NUCLEOTIDE SEQUENCE</scope>
</reference>